<accession>A0A6A0ACU6</accession>
<proteinExistence type="predicted"/>
<dbReference type="EMBL" id="BLLF01004759">
    <property type="protein sequence ID" value="GFH30193.1"/>
    <property type="molecule type" value="Genomic_DNA"/>
</dbReference>
<dbReference type="AlphaFoldDB" id="A0A6A0ACU6"/>
<sequence>MFPGELWDPGKPVINIMAHEVHSQAPGSEASTSSGLRPSKADFQRTMFSEAKHSPSIRSSLRFTKAI</sequence>
<feature type="non-terminal residue" evidence="1">
    <location>
        <position position="67"/>
    </location>
</feature>
<name>A0A6A0ACU6_HAELA</name>
<organism evidence="1 2">
    <name type="scientific">Haematococcus lacustris</name>
    <name type="common">Green alga</name>
    <name type="synonym">Haematococcus pluvialis</name>
    <dbReference type="NCBI Taxonomy" id="44745"/>
    <lineage>
        <taxon>Eukaryota</taxon>
        <taxon>Viridiplantae</taxon>
        <taxon>Chlorophyta</taxon>
        <taxon>core chlorophytes</taxon>
        <taxon>Chlorophyceae</taxon>
        <taxon>CS clade</taxon>
        <taxon>Chlamydomonadales</taxon>
        <taxon>Haematococcaceae</taxon>
        <taxon>Haematococcus</taxon>
    </lineage>
</organism>
<keyword evidence="2" id="KW-1185">Reference proteome</keyword>
<gene>
    <name evidence="1" type="ORF">HaLaN_28993</name>
</gene>
<evidence type="ECO:0000313" key="2">
    <source>
        <dbReference type="Proteomes" id="UP000485058"/>
    </source>
</evidence>
<evidence type="ECO:0000313" key="1">
    <source>
        <dbReference type="EMBL" id="GFH30193.1"/>
    </source>
</evidence>
<dbReference type="Proteomes" id="UP000485058">
    <property type="component" value="Unassembled WGS sequence"/>
</dbReference>
<protein>
    <submittedName>
        <fullName evidence="1">Uncharacterized protein</fullName>
    </submittedName>
</protein>
<reference evidence="1 2" key="1">
    <citation type="submission" date="2020-02" db="EMBL/GenBank/DDBJ databases">
        <title>Draft genome sequence of Haematococcus lacustris strain NIES-144.</title>
        <authorList>
            <person name="Morimoto D."/>
            <person name="Nakagawa S."/>
            <person name="Yoshida T."/>
            <person name="Sawayama S."/>
        </authorList>
    </citation>
    <scope>NUCLEOTIDE SEQUENCE [LARGE SCALE GENOMIC DNA]</scope>
    <source>
        <strain evidence="1 2">NIES-144</strain>
    </source>
</reference>
<comment type="caution">
    <text evidence="1">The sequence shown here is derived from an EMBL/GenBank/DDBJ whole genome shotgun (WGS) entry which is preliminary data.</text>
</comment>